<dbReference type="SUPFAM" id="SSF47598">
    <property type="entry name" value="Ribbon-helix-helix"/>
    <property type="match status" value="1"/>
</dbReference>
<reference evidence="2 3" key="1">
    <citation type="submission" date="2018-09" db="EMBL/GenBank/DDBJ databases">
        <authorList>
            <consortium name="Pathogen Informatics"/>
        </authorList>
    </citation>
    <scope>NUCLEOTIDE SEQUENCE [LARGE SCALE GENOMIC DNA]</scope>
    <source>
        <strain evidence="2 3">OH-22767</strain>
    </source>
</reference>
<dbReference type="InterPro" id="IPR008651">
    <property type="entry name" value="Uncharacterised_HicB"/>
</dbReference>
<feature type="region of interest" description="Disordered" evidence="1">
    <location>
        <begin position="62"/>
        <end position="84"/>
    </location>
</feature>
<proteinExistence type="predicted"/>
<protein>
    <recommendedName>
        <fullName evidence="4">Toxin-antitoxin system HicB family antitoxin</fullName>
    </recommendedName>
</protein>
<evidence type="ECO:0000256" key="1">
    <source>
        <dbReference type="SAM" id="MobiDB-lite"/>
    </source>
</evidence>
<evidence type="ECO:0000313" key="2">
    <source>
        <dbReference type="EMBL" id="SZD71355.1"/>
    </source>
</evidence>
<keyword evidence="3" id="KW-1185">Reference proteome</keyword>
<dbReference type="OrthoDB" id="1447998at2"/>
<dbReference type="Proteomes" id="UP000262142">
    <property type="component" value="Unassembled WGS sequence"/>
</dbReference>
<dbReference type="InterPro" id="IPR013321">
    <property type="entry name" value="Arc_rbn_hlx_hlx"/>
</dbReference>
<dbReference type="RefSeq" id="WP_119058937.1">
    <property type="nucleotide sequence ID" value="NZ_OX579588.1"/>
</dbReference>
<dbReference type="Gene3D" id="1.10.1220.10">
    <property type="entry name" value="Met repressor-like"/>
    <property type="match status" value="1"/>
</dbReference>
<dbReference type="EMBL" id="UNSC01000001">
    <property type="protein sequence ID" value="SZD71355.1"/>
    <property type="molecule type" value="Genomic_DNA"/>
</dbReference>
<dbReference type="Pfam" id="PF05534">
    <property type="entry name" value="HicB"/>
    <property type="match status" value="1"/>
</dbReference>
<feature type="compositionally biased region" description="Basic and acidic residues" evidence="1">
    <location>
        <begin position="74"/>
        <end position="84"/>
    </location>
</feature>
<dbReference type="AlphaFoldDB" id="A0A383TUW8"/>
<evidence type="ECO:0008006" key="4">
    <source>
        <dbReference type="Google" id="ProtNLM"/>
    </source>
</evidence>
<gene>
    <name evidence="2" type="ORF">SAMEA104719789_00453</name>
</gene>
<dbReference type="GO" id="GO:0006355">
    <property type="term" value="P:regulation of DNA-templated transcription"/>
    <property type="evidence" value="ECO:0007669"/>
    <property type="project" value="InterPro"/>
</dbReference>
<dbReference type="InterPro" id="IPR010985">
    <property type="entry name" value="Ribbon_hlx_hlx"/>
</dbReference>
<organism evidence="2 3">
    <name type="scientific">Candidatus Ornithobacterium hominis</name>
    <dbReference type="NCBI Taxonomy" id="2497989"/>
    <lineage>
        <taxon>Bacteria</taxon>
        <taxon>Pseudomonadati</taxon>
        <taxon>Bacteroidota</taxon>
        <taxon>Flavobacteriia</taxon>
        <taxon>Flavobacteriales</taxon>
        <taxon>Weeksellaceae</taxon>
        <taxon>Ornithobacterium</taxon>
    </lineage>
</organism>
<sequence>MNTRTTKKVTSLRLTQDLYKRIKNQAKKENRSVNNYIENILLEKIGGKIEMTKAEYKGMLNQSKQSTSYSLNPEEEKKLFDELL</sequence>
<accession>A0A383TUW8</accession>
<name>A0A383TUW8_9FLAO</name>
<evidence type="ECO:0000313" key="3">
    <source>
        <dbReference type="Proteomes" id="UP000262142"/>
    </source>
</evidence>
<feature type="compositionally biased region" description="Polar residues" evidence="1">
    <location>
        <begin position="62"/>
        <end position="71"/>
    </location>
</feature>